<sequence>MSDVAVPFSWLPALLFYHFKFKHKNNLISPTIIHSPLLSLQNPVVSTNVHHSIQM</sequence>
<evidence type="ECO:0000313" key="1">
    <source>
        <dbReference type="EMBL" id="OTF86269.1"/>
    </source>
</evidence>
<gene>
    <name evidence="1" type="ORF">HannXRQ_Chr17g0548941</name>
</gene>
<dbReference type="AlphaFoldDB" id="A0A251RTS0"/>
<dbReference type="InParanoid" id="A0A251RTS0"/>
<reference evidence="2" key="1">
    <citation type="journal article" date="2017" name="Nature">
        <title>The sunflower genome provides insights into oil metabolism, flowering and Asterid evolution.</title>
        <authorList>
            <person name="Badouin H."/>
            <person name="Gouzy J."/>
            <person name="Grassa C.J."/>
            <person name="Murat F."/>
            <person name="Staton S.E."/>
            <person name="Cottret L."/>
            <person name="Lelandais-Briere C."/>
            <person name="Owens G.L."/>
            <person name="Carrere S."/>
            <person name="Mayjonade B."/>
            <person name="Legrand L."/>
            <person name="Gill N."/>
            <person name="Kane N.C."/>
            <person name="Bowers J.E."/>
            <person name="Hubner S."/>
            <person name="Bellec A."/>
            <person name="Berard A."/>
            <person name="Berges H."/>
            <person name="Blanchet N."/>
            <person name="Boniface M.C."/>
            <person name="Brunel D."/>
            <person name="Catrice O."/>
            <person name="Chaidir N."/>
            <person name="Claudel C."/>
            <person name="Donnadieu C."/>
            <person name="Faraut T."/>
            <person name="Fievet G."/>
            <person name="Helmstetter N."/>
            <person name="King M."/>
            <person name="Knapp S.J."/>
            <person name="Lai Z."/>
            <person name="Le Paslier M.C."/>
            <person name="Lippi Y."/>
            <person name="Lorenzon L."/>
            <person name="Mandel J.R."/>
            <person name="Marage G."/>
            <person name="Marchand G."/>
            <person name="Marquand E."/>
            <person name="Bret-Mestries E."/>
            <person name="Morien E."/>
            <person name="Nambeesan S."/>
            <person name="Nguyen T."/>
            <person name="Pegot-Espagnet P."/>
            <person name="Pouilly N."/>
            <person name="Raftis F."/>
            <person name="Sallet E."/>
            <person name="Schiex T."/>
            <person name="Thomas J."/>
            <person name="Vandecasteele C."/>
            <person name="Vares D."/>
            <person name="Vear F."/>
            <person name="Vautrin S."/>
            <person name="Crespi M."/>
            <person name="Mangin B."/>
            <person name="Burke J.M."/>
            <person name="Salse J."/>
            <person name="Munos S."/>
            <person name="Vincourt P."/>
            <person name="Rieseberg L.H."/>
            <person name="Langlade N.B."/>
        </authorList>
    </citation>
    <scope>NUCLEOTIDE SEQUENCE [LARGE SCALE GENOMIC DNA]</scope>
    <source>
        <strain evidence="2">cv. SF193</strain>
    </source>
</reference>
<accession>A0A251RTS0</accession>
<protein>
    <submittedName>
        <fullName evidence="1">Uncharacterized protein</fullName>
    </submittedName>
</protein>
<dbReference type="Proteomes" id="UP000215914">
    <property type="component" value="Chromosome 17"/>
</dbReference>
<dbReference type="EMBL" id="CM007906">
    <property type="protein sequence ID" value="OTF86269.1"/>
    <property type="molecule type" value="Genomic_DNA"/>
</dbReference>
<organism evidence="1 2">
    <name type="scientific">Helianthus annuus</name>
    <name type="common">Common sunflower</name>
    <dbReference type="NCBI Taxonomy" id="4232"/>
    <lineage>
        <taxon>Eukaryota</taxon>
        <taxon>Viridiplantae</taxon>
        <taxon>Streptophyta</taxon>
        <taxon>Embryophyta</taxon>
        <taxon>Tracheophyta</taxon>
        <taxon>Spermatophyta</taxon>
        <taxon>Magnoliopsida</taxon>
        <taxon>eudicotyledons</taxon>
        <taxon>Gunneridae</taxon>
        <taxon>Pentapetalae</taxon>
        <taxon>asterids</taxon>
        <taxon>campanulids</taxon>
        <taxon>Asterales</taxon>
        <taxon>Asteraceae</taxon>
        <taxon>Asteroideae</taxon>
        <taxon>Heliantheae alliance</taxon>
        <taxon>Heliantheae</taxon>
        <taxon>Helianthus</taxon>
    </lineage>
</organism>
<proteinExistence type="predicted"/>
<evidence type="ECO:0000313" key="2">
    <source>
        <dbReference type="Proteomes" id="UP000215914"/>
    </source>
</evidence>
<name>A0A251RTS0_HELAN</name>
<keyword evidence="2" id="KW-1185">Reference proteome</keyword>